<keyword evidence="10" id="KW-1185">Reference proteome</keyword>
<protein>
    <submittedName>
        <fullName evidence="9">Peptidoglycan DD-metalloendopeptidase family protein</fullName>
    </submittedName>
</protein>
<evidence type="ECO:0000256" key="2">
    <source>
        <dbReference type="ARBA" id="ARBA00005914"/>
    </source>
</evidence>
<dbReference type="PANTHER" id="PTHR10464">
    <property type="entry name" value="UREA TRANSPORTER"/>
    <property type="match status" value="1"/>
</dbReference>
<feature type="transmembrane region" description="Helical" evidence="7">
    <location>
        <begin position="212"/>
        <end position="231"/>
    </location>
</feature>
<dbReference type="Proteomes" id="UP000451233">
    <property type="component" value="Unassembled WGS sequence"/>
</dbReference>
<feature type="transmembrane region" description="Helical" evidence="7">
    <location>
        <begin position="92"/>
        <end position="114"/>
    </location>
</feature>
<organism evidence="9 10">
    <name type="scientific">Hufsiella ginkgonis</name>
    <dbReference type="NCBI Taxonomy" id="2695274"/>
    <lineage>
        <taxon>Bacteria</taxon>
        <taxon>Pseudomonadati</taxon>
        <taxon>Bacteroidota</taxon>
        <taxon>Sphingobacteriia</taxon>
        <taxon>Sphingobacteriales</taxon>
        <taxon>Sphingobacteriaceae</taxon>
        <taxon>Hufsiella</taxon>
    </lineage>
</organism>
<feature type="transmembrane region" description="Helical" evidence="7">
    <location>
        <begin position="121"/>
        <end position="141"/>
    </location>
</feature>
<feature type="transmembrane region" description="Helical" evidence="7">
    <location>
        <begin position="294"/>
        <end position="312"/>
    </location>
</feature>
<sequence>MKKHAEYYLQATLNSYAIVFFSQNKTLAAIMLVVSFFNFHAGISALLAVVASLVMVTVSGFSKETAKTGLYTFNSMLLGIGFGTFFNFNQAYWIWLATALLTCIFLSVTLISLLGKYNLPVLSIPFILTFWLVLTGANSPINLGLGQQTSSLLFEWLTGGLGPITGLSSYLNGSGLPGYIGLFFRSVSSVLFQNNILAGILLSIGLLIHSRIGFSLLVTGFITSCLFNHYLRMYPDGISNYHLGANFMMVAASIGGFFLVPSWRSYIWAVFTVPVSFLMVSALGNILGAFDLPVFSMPFCIVTLGLLYFFLLRVHAVKLQLTPYQFYSPEKNLYQFLNVRERLQDLQYVKLTLPFMGSWAVSQGYDGGITHKGDWGKALDFVIRDADGKTYRSGGTLPEHFYCYNKPVLACADGTIEEVISYIDDNAIGHVNMVQNWGNTIIIRHAHGLYTKISHLKKNSAKVKPGDFVKRGDLLALCGNSGRSPEPHLHFQVQATPYIGAKTLEYPLAAFTRNGSYVNFGIPAEGDLLQPPELNYQVKKAFDFKPGYVATVSSAGTTETWEVFTDAYNHTYFFSKETNAVAYFINNDTKFYFTNFYGDKDSLLYLFYLSAYSINFSDHPATDFYPLNLGINRAVLWLQDIVSPFYSFIKLNYHSHAESGANGPTINTTAVSVVGSHNQAFLAAQIGIEDNRLAVVGITFKNRSIQLQWQSKELF</sequence>
<dbReference type="SUPFAM" id="SSF51261">
    <property type="entry name" value="Duplicated hybrid motif"/>
    <property type="match status" value="1"/>
</dbReference>
<evidence type="ECO:0000259" key="8">
    <source>
        <dbReference type="Pfam" id="PF01551"/>
    </source>
</evidence>
<evidence type="ECO:0000256" key="1">
    <source>
        <dbReference type="ARBA" id="ARBA00004651"/>
    </source>
</evidence>
<keyword evidence="5 7" id="KW-1133">Transmembrane helix</keyword>
<evidence type="ECO:0000256" key="3">
    <source>
        <dbReference type="ARBA" id="ARBA00022475"/>
    </source>
</evidence>
<dbReference type="InterPro" id="IPR004937">
    <property type="entry name" value="Urea_transporter"/>
</dbReference>
<feature type="domain" description="M23ase beta-sheet core" evidence="8">
    <location>
        <begin position="405"/>
        <end position="494"/>
    </location>
</feature>
<comment type="subcellular location">
    <subcellularLocation>
        <location evidence="1">Cell membrane</location>
        <topology evidence="1">Multi-pass membrane protein</topology>
    </subcellularLocation>
</comment>
<feature type="transmembrane region" description="Helical" evidence="7">
    <location>
        <begin position="68"/>
        <end position="86"/>
    </location>
</feature>
<reference evidence="9 10" key="1">
    <citation type="submission" date="2019-11" db="EMBL/GenBank/DDBJ databases">
        <title>Pedobacter sp. HMF7056 Genome sequencing and assembly.</title>
        <authorList>
            <person name="Kang H."/>
            <person name="Kim H."/>
            <person name="Joh K."/>
        </authorList>
    </citation>
    <scope>NUCLEOTIDE SEQUENCE [LARGE SCALE GENOMIC DNA]</scope>
    <source>
        <strain evidence="9 10">HMF7056</strain>
    </source>
</reference>
<dbReference type="Pfam" id="PF03253">
    <property type="entry name" value="UT"/>
    <property type="match status" value="1"/>
</dbReference>
<evidence type="ECO:0000256" key="7">
    <source>
        <dbReference type="SAM" id="Phobius"/>
    </source>
</evidence>
<feature type="transmembrane region" description="Helical" evidence="7">
    <location>
        <begin position="266"/>
        <end position="287"/>
    </location>
</feature>
<dbReference type="AlphaFoldDB" id="A0A7K1Y2K7"/>
<dbReference type="EMBL" id="WVHS01000004">
    <property type="protein sequence ID" value="MXV16916.1"/>
    <property type="molecule type" value="Genomic_DNA"/>
</dbReference>
<dbReference type="Gene3D" id="2.70.70.10">
    <property type="entry name" value="Glucose Permease (Domain IIA)"/>
    <property type="match status" value="1"/>
</dbReference>
<keyword evidence="6 7" id="KW-0472">Membrane</keyword>
<accession>A0A7K1Y2K7</accession>
<gene>
    <name evidence="9" type="ORF">GS398_16570</name>
</gene>
<dbReference type="GO" id="GO:0015204">
    <property type="term" value="F:urea transmembrane transporter activity"/>
    <property type="evidence" value="ECO:0007669"/>
    <property type="project" value="InterPro"/>
</dbReference>
<dbReference type="GO" id="GO:0005886">
    <property type="term" value="C:plasma membrane"/>
    <property type="evidence" value="ECO:0007669"/>
    <property type="project" value="UniProtKB-SubCell"/>
</dbReference>
<dbReference type="InterPro" id="IPR011055">
    <property type="entry name" value="Dup_hybrid_motif"/>
</dbReference>
<name>A0A7K1Y2K7_9SPHI</name>
<evidence type="ECO:0000313" key="10">
    <source>
        <dbReference type="Proteomes" id="UP000451233"/>
    </source>
</evidence>
<dbReference type="InterPro" id="IPR029020">
    <property type="entry name" value="Ammonium/urea_transptr"/>
</dbReference>
<feature type="transmembrane region" description="Helical" evidence="7">
    <location>
        <begin position="243"/>
        <end position="260"/>
    </location>
</feature>
<dbReference type="Gene3D" id="1.10.3430.10">
    <property type="entry name" value="Ammonium transporter AmtB like domains"/>
    <property type="match status" value="1"/>
</dbReference>
<comment type="similarity">
    <text evidence="2">Belongs to the urea transporter family.</text>
</comment>
<dbReference type="CDD" id="cd12797">
    <property type="entry name" value="M23_peptidase"/>
    <property type="match status" value="1"/>
</dbReference>
<evidence type="ECO:0000256" key="5">
    <source>
        <dbReference type="ARBA" id="ARBA00022989"/>
    </source>
</evidence>
<evidence type="ECO:0000256" key="4">
    <source>
        <dbReference type="ARBA" id="ARBA00022692"/>
    </source>
</evidence>
<dbReference type="PANTHER" id="PTHR10464:SF4">
    <property type="entry name" value="UREA TRANSPORTER"/>
    <property type="match status" value="1"/>
</dbReference>
<evidence type="ECO:0000313" key="9">
    <source>
        <dbReference type="EMBL" id="MXV16916.1"/>
    </source>
</evidence>
<keyword evidence="4 7" id="KW-0812">Transmembrane</keyword>
<dbReference type="Pfam" id="PF01551">
    <property type="entry name" value="Peptidase_M23"/>
    <property type="match status" value="1"/>
</dbReference>
<evidence type="ECO:0000256" key="6">
    <source>
        <dbReference type="ARBA" id="ARBA00023136"/>
    </source>
</evidence>
<dbReference type="InterPro" id="IPR016047">
    <property type="entry name" value="M23ase_b-sheet_dom"/>
</dbReference>
<comment type="caution">
    <text evidence="9">The sequence shown here is derived from an EMBL/GenBank/DDBJ whole genome shotgun (WGS) entry which is preliminary data.</text>
</comment>
<proteinExistence type="inferred from homology"/>
<keyword evidence="3" id="KW-1003">Cell membrane</keyword>
<feature type="transmembrane region" description="Helical" evidence="7">
    <location>
        <begin position="183"/>
        <end position="206"/>
    </location>
</feature>
<feature type="transmembrane region" description="Helical" evidence="7">
    <location>
        <begin position="29"/>
        <end position="56"/>
    </location>
</feature>
<dbReference type="RefSeq" id="WP_160907931.1">
    <property type="nucleotide sequence ID" value="NZ_WVHS01000004.1"/>
</dbReference>